<evidence type="ECO:0000313" key="2">
    <source>
        <dbReference type="EMBL" id="KAK2078728.1"/>
    </source>
</evidence>
<proteinExistence type="inferred from homology"/>
<dbReference type="PANTHER" id="PTHR11220">
    <property type="entry name" value="HEME-BINDING PROTEIN-RELATED"/>
    <property type="match status" value="1"/>
</dbReference>
<gene>
    <name evidence="2" type="ORF">QBZ16_003568</name>
</gene>
<accession>A0AAD9II55</accession>
<dbReference type="SUPFAM" id="SSF55136">
    <property type="entry name" value="Probable bacterial effector-binding domain"/>
    <property type="match status" value="1"/>
</dbReference>
<evidence type="ECO:0000256" key="1">
    <source>
        <dbReference type="ARBA" id="ARBA00009817"/>
    </source>
</evidence>
<keyword evidence="3" id="KW-1185">Reference proteome</keyword>
<protein>
    <recommendedName>
        <fullName evidence="4">SOUL heme-binding protein</fullName>
    </recommendedName>
</protein>
<evidence type="ECO:0008006" key="4">
    <source>
        <dbReference type="Google" id="ProtNLM"/>
    </source>
</evidence>
<organism evidence="2 3">
    <name type="scientific">Prototheca wickerhamii</name>
    <dbReference type="NCBI Taxonomy" id="3111"/>
    <lineage>
        <taxon>Eukaryota</taxon>
        <taxon>Viridiplantae</taxon>
        <taxon>Chlorophyta</taxon>
        <taxon>core chlorophytes</taxon>
        <taxon>Trebouxiophyceae</taxon>
        <taxon>Chlorellales</taxon>
        <taxon>Chlorellaceae</taxon>
        <taxon>Prototheca</taxon>
    </lineage>
</organism>
<dbReference type="PANTHER" id="PTHR11220:SF1">
    <property type="entry name" value="HEME-BINDING PROTEIN 2"/>
    <property type="match status" value="1"/>
</dbReference>
<dbReference type="Proteomes" id="UP001255856">
    <property type="component" value="Unassembled WGS sequence"/>
</dbReference>
<name>A0AAD9II55_PROWI</name>
<dbReference type="AlphaFoldDB" id="A0AAD9II55"/>
<dbReference type="Gene3D" id="3.20.80.10">
    <property type="entry name" value="Regulatory factor, effector binding domain"/>
    <property type="match status" value="1"/>
</dbReference>
<evidence type="ECO:0000313" key="3">
    <source>
        <dbReference type="Proteomes" id="UP001255856"/>
    </source>
</evidence>
<dbReference type="Pfam" id="PF04832">
    <property type="entry name" value="SOUL"/>
    <property type="match status" value="1"/>
</dbReference>
<reference evidence="2" key="1">
    <citation type="submission" date="2021-01" db="EMBL/GenBank/DDBJ databases">
        <authorList>
            <person name="Eckstrom K.M.E."/>
        </authorList>
    </citation>
    <scope>NUCLEOTIDE SEQUENCE</scope>
    <source>
        <strain evidence="2">UVCC 0001</strain>
    </source>
</reference>
<comment type="similarity">
    <text evidence="1">Belongs to the HEBP family.</text>
</comment>
<dbReference type="InterPro" id="IPR011256">
    <property type="entry name" value="Reg_factor_effector_dom_sf"/>
</dbReference>
<comment type="caution">
    <text evidence="2">The sequence shown here is derived from an EMBL/GenBank/DDBJ whole genome shotgun (WGS) entry which is preliminary data.</text>
</comment>
<dbReference type="FunFam" id="3.20.80.10:FF:000002">
    <property type="entry name" value="Heme-binding protein 2"/>
    <property type="match status" value="1"/>
</dbReference>
<sequence>MATPRLFASLAGAPDFCGDMDCPPYKLIHETDNYEIRSYGSEKWVITNVTGSYYTVAYTEGTMRLLKYFKGASDSGEKLNLTTPTVVAFHLTEDQKGTEKQYTFGYYLPHHIAKDPPKPTNPDVEITTYPKTTRFVKVFGGFATDGNIVSQTKGLMDQLDKDGEKYESSMGLAAIYDAPQKLLNRHNEIHLFGHCDSYIDWE</sequence>
<dbReference type="EMBL" id="JASFZW010000004">
    <property type="protein sequence ID" value="KAK2078728.1"/>
    <property type="molecule type" value="Genomic_DNA"/>
</dbReference>
<dbReference type="InterPro" id="IPR006917">
    <property type="entry name" value="SOUL_heme-bd"/>
</dbReference>